<dbReference type="Gene3D" id="3.10.20.90">
    <property type="entry name" value="Phosphatidylinositol 3-kinase Catalytic Subunit, Chain A, domain 1"/>
    <property type="match status" value="1"/>
</dbReference>
<feature type="region of interest" description="Disordered" evidence="1">
    <location>
        <begin position="733"/>
        <end position="1330"/>
    </location>
</feature>
<reference evidence="4" key="1">
    <citation type="journal article" date="2023" name="G3 (Bethesda)">
        <title>A reference genome for the long-term kleptoplast-retaining sea slug Elysia crispata morphotype clarki.</title>
        <authorList>
            <person name="Eastman K.E."/>
            <person name="Pendleton A.L."/>
            <person name="Shaikh M.A."/>
            <person name="Suttiyut T."/>
            <person name="Ogas R."/>
            <person name="Tomko P."/>
            <person name="Gavelis G."/>
            <person name="Widhalm J.R."/>
            <person name="Wisecaver J.H."/>
        </authorList>
    </citation>
    <scope>NUCLEOTIDE SEQUENCE</scope>
    <source>
        <strain evidence="4">ECLA1</strain>
    </source>
</reference>
<evidence type="ECO:0000313" key="5">
    <source>
        <dbReference type="Proteomes" id="UP001283361"/>
    </source>
</evidence>
<dbReference type="InterPro" id="IPR001849">
    <property type="entry name" value="PH_domain"/>
</dbReference>
<dbReference type="InterPro" id="IPR011993">
    <property type="entry name" value="PH-like_dom_sf"/>
</dbReference>
<protein>
    <submittedName>
        <fullName evidence="4">Uncharacterized protein</fullName>
    </submittedName>
</protein>
<feature type="compositionally biased region" description="Low complexity" evidence="1">
    <location>
        <begin position="145"/>
        <end position="158"/>
    </location>
</feature>
<dbReference type="InterPro" id="IPR039665">
    <property type="entry name" value="PH_APBB1IP"/>
</dbReference>
<feature type="compositionally biased region" description="Basic and acidic residues" evidence="1">
    <location>
        <begin position="751"/>
        <end position="764"/>
    </location>
</feature>
<dbReference type="SMART" id="SM00314">
    <property type="entry name" value="RA"/>
    <property type="match status" value="1"/>
</dbReference>
<feature type="compositionally biased region" description="Pro residues" evidence="1">
    <location>
        <begin position="1104"/>
        <end position="1120"/>
    </location>
</feature>
<feature type="compositionally biased region" description="Low complexity" evidence="1">
    <location>
        <begin position="625"/>
        <end position="641"/>
    </location>
</feature>
<dbReference type="PANTHER" id="PTHR11243">
    <property type="entry name" value="GROWTH FACTOR RECEPTOR-BOUND PROTEIN"/>
    <property type="match status" value="1"/>
</dbReference>
<evidence type="ECO:0000313" key="4">
    <source>
        <dbReference type="EMBL" id="KAK3804256.1"/>
    </source>
</evidence>
<keyword evidence="5" id="KW-1185">Reference proteome</keyword>
<feature type="compositionally biased region" description="Low complexity" evidence="1">
    <location>
        <begin position="739"/>
        <end position="750"/>
    </location>
</feature>
<feature type="compositionally biased region" description="Polar residues" evidence="1">
    <location>
        <begin position="958"/>
        <end position="967"/>
    </location>
</feature>
<dbReference type="PROSITE" id="PS50200">
    <property type="entry name" value="RA"/>
    <property type="match status" value="1"/>
</dbReference>
<feature type="compositionally biased region" description="Polar residues" evidence="1">
    <location>
        <begin position="1037"/>
        <end position="1067"/>
    </location>
</feature>
<feature type="compositionally biased region" description="Basic residues" evidence="1">
    <location>
        <begin position="159"/>
        <end position="180"/>
    </location>
</feature>
<sequence>MDRYNNGEKSEVHSMCVTTVKDLDSYETGTVRRRTKTIVTPKMAMESFRLSFLNDDQDVNFDAILGELYELESQLNSTQTELSRTLEGGHSGSAPHPPPPAGFQDEGLADHSGSSETLHVSEQEELDQLAAEISRGLPYHRTNGHTASSSSSSSSHLYQQHHPHHAHTSHHHHHHHHHQHLTIGGIPTPHGSPYPGDCISETDSAFSDNASLPSSESYTSMVTVSSSADTTSSSSGETCSMSGAGCGPPHSEEEQIARMKAEKIRIALEKIREAKIRKLFVRAFAKDGSSKSILVDEKMSVAQVCTQLADKNHVRLNHKLAVVEHMPELLMERILEDHDSLVESMVMWTRDSKNKIMFEERMDKYDIFRNPEKYLMNLTGSKQASLSAAQKDKLIQEFFSPESVCVPSMEGALYLKSDGKKAWKKFFFVLRASGLYYNPKGKASKNPKDLACLVQFDYVEVYRGLGWKKKYHAPSDFCFALKHPQIQKKTSKYIRYFCAETEMALDQWVMGIRTVKLGKQMLHNYERLTHEISMWDLRPPEPGAVAADDSLCQMLNQADLSDSRMSVPEPGARHSVIQVHNASLVRNPSSASSSGGVSNSSSKDVLSIEVLAMPSRKGSESGTASDGRSLSGSVSSGMSSESGHKTPVKRVSFSATHSIINGDSGEQTVKHRDSIISASTDSSEDSNSSGETRASFRGKMRPRLPLTTETTRQLADMCNVSMDETPEAIYAEAPHRGTSSLSSSSSTAFARSDRRRASMQERRGSCGSGNSEGSQRLGHIGRSSMKQHSLDSGDSTLTRNRQHSPVSIEGQYTHVRRKSEPSVSDLISMNKDDPTYSPVYVPSINSDDNKGVNGSQYSRLGHQEPEPIYNQIRSAKTPPKQPAKAPNDTHSAIPPPPQFGTNGDDINHIAPPLPPPPPRMDHEPSPPLPPPPSHVQHMQVPPPPPPVSCQKTAMKPSPSVSQQQSHKQPGPTMQTSSPAPPASSQSHAKTPPPATLPKPTSGSSSSSSNNTPPVSNNINTPPFGNSNNTANNTRNSPFSNNMNASVTSHRSPSLANSNTHPPQSHSLPKQAPPPPPLRLSSNDSTCSSLSGMDSVTGSPLHVAMPPPMPPLNPKLPPPTLPKSASPRPGPPPPPPPGPPDAPVLSRFNNNQHSTAPTHPTVAAETCGGPPQSPSLPFLSELSKRSQPEPGQDSDVVNNHSGQPHPPNQQHRRSASSGGSGSIKSGQKAVPPPPPKRSENTRLSGEVAHKSHNTPPSPDPVANGSSAIHDPIYENYDGIMDIDELPPPPPELLMDFAPSESCEQRTTGSAKKAKPPPPPPKRSKETQLSSH</sequence>
<dbReference type="PROSITE" id="PS50003">
    <property type="entry name" value="PH_DOMAIN"/>
    <property type="match status" value="1"/>
</dbReference>
<proteinExistence type="predicted"/>
<feature type="compositionally biased region" description="Low complexity" evidence="1">
    <location>
        <begin position="875"/>
        <end position="886"/>
    </location>
</feature>
<feature type="compositionally biased region" description="Low complexity" evidence="1">
    <location>
        <begin position="997"/>
        <end position="1036"/>
    </location>
</feature>
<dbReference type="InterPro" id="IPR039664">
    <property type="entry name" value="GRB/APBB1IP"/>
</dbReference>
<dbReference type="InterPro" id="IPR000159">
    <property type="entry name" value="RA_dom"/>
</dbReference>
<accession>A0AAE1EE74</accession>
<dbReference type="InterPro" id="IPR029071">
    <property type="entry name" value="Ubiquitin-like_domsf"/>
</dbReference>
<feature type="compositionally biased region" description="Low complexity" evidence="1">
    <location>
        <begin position="1078"/>
        <end position="1090"/>
    </location>
</feature>
<feature type="domain" description="Ras-associating" evidence="3">
    <location>
        <begin position="277"/>
        <end position="363"/>
    </location>
</feature>
<feature type="compositionally biased region" description="Low complexity" evidence="1">
    <location>
        <begin position="971"/>
        <end position="989"/>
    </location>
</feature>
<feature type="compositionally biased region" description="Pro residues" evidence="1">
    <location>
        <begin position="1127"/>
        <end position="1141"/>
    </location>
</feature>
<feature type="region of interest" description="Disordered" evidence="1">
    <location>
        <begin position="677"/>
        <end position="701"/>
    </location>
</feature>
<name>A0AAE1EE74_9GAST</name>
<dbReference type="SMART" id="SM00233">
    <property type="entry name" value="PH"/>
    <property type="match status" value="1"/>
</dbReference>
<dbReference type="SUPFAM" id="SSF50729">
    <property type="entry name" value="PH domain-like"/>
    <property type="match status" value="1"/>
</dbReference>
<feature type="compositionally biased region" description="Low complexity" evidence="1">
    <location>
        <begin position="219"/>
        <end position="242"/>
    </location>
</feature>
<dbReference type="GO" id="GO:0007165">
    <property type="term" value="P:signal transduction"/>
    <property type="evidence" value="ECO:0007669"/>
    <property type="project" value="InterPro"/>
</dbReference>
<dbReference type="Pfam" id="PF00169">
    <property type="entry name" value="PH"/>
    <property type="match status" value="1"/>
</dbReference>
<feature type="region of interest" description="Disordered" evidence="1">
    <location>
        <begin position="139"/>
        <end position="253"/>
    </location>
</feature>
<dbReference type="CDD" id="cd01259">
    <property type="entry name" value="PH_APBB1IP"/>
    <property type="match status" value="1"/>
</dbReference>
<dbReference type="Gene3D" id="2.30.29.30">
    <property type="entry name" value="Pleckstrin-homology domain (PH domain)/Phosphotyrosine-binding domain (PTB)"/>
    <property type="match status" value="1"/>
</dbReference>
<feature type="compositionally biased region" description="Polar residues" evidence="1">
    <location>
        <begin position="1146"/>
        <end position="1157"/>
    </location>
</feature>
<gene>
    <name evidence="4" type="ORF">RRG08_040763</name>
</gene>
<evidence type="ECO:0000259" key="2">
    <source>
        <dbReference type="PROSITE" id="PS50003"/>
    </source>
</evidence>
<feature type="domain" description="PH" evidence="2">
    <location>
        <begin position="406"/>
        <end position="517"/>
    </location>
</feature>
<dbReference type="Pfam" id="PF21989">
    <property type="entry name" value="RA_2"/>
    <property type="match status" value="1"/>
</dbReference>
<dbReference type="Proteomes" id="UP001283361">
    <property type="component" value="Unassembled WGS sequence"/>
</dbReference>
<evidence type="ECO:0000256" key="1">
    <source>
        <dbReference type="SAM" id="MobiDB-lite"/>
    </source>
</evidence>
<dbReference type="SUPFAM" id="SSF54236">
    <property type="entry name" value="Ubiquitin-like"/>
    <property type="match status" value="1"/>
</dbReference>
<dbReference type="EMBL" id="JAWDGP010000029">
    <property type="protein sequence ID" value="KAK3804256.1"/>
    <property type="molecule type" value="Genomic_DNA"/>
</dbReference>
<comment type="caution">
    <text evidence="4">The sequence shown here is derived from an EMBL/GenBank/DDBJ whole genome shotgun (WGS) entry which is preliminary data.</text>
</comment>
<dbReference type="PANTHER" id="PTHR11243:SF23">
    <property type="entry name" value="LD06925P"/>
    <property type="match status" value="1"/>
</dbReference>
<feature type="compositionally biased region" description="Polar residues" evidence="1">
    <location>
        <begin position="784"/>
        <end position="805"/>
    </location>
</feature>
<feature type="compositionally biased region" description="Low complexity" evidence="1">
    <location>
        <begin position="677"/>
        <end position="689"/>
    </location>
</feature>
<evidence type="ECO:0000259" key="3">
    <source>
        <dbReference type="PROSITE" id="PS50200"/>
    </source>
</evidence>
<feature type="region of interest" description="Disordered" evidence="1">
    <location>
        <begin position="614"/>
        <end position="648"/>
    </location>
</feature>
<feature type="region of interest" description="Disordered" evidence="1">
    <location>
        <begin position="79"/>
        <end position="122"/>
    </location>
</feature>
<feature type="compositionally biased region" description="Polar residues" evidence="1">
    <location>
        <begin position="201"/>
        <end position="218"/>
    </location>
</feature>
<organism evidence="4 5">
    <name type="scientific">Elysia crispata</name>
    <name type="common">lettuce slug</name>
    <dbReference type="NCBI Taxonomy" id="231223"/>
    <lineage>
        <taxon>Eukaryota</taxon>
        <taxon>Metazoa</taxon>
        <taxon>Spiralia</taxon>
        <taxon>Lophotrochozoa</taxon>
        <taxon>Mollusca</taxon>
        <taxon>Gastropoda</taxon>
        <taxon>Heterobranchia</taxon>
        <taxon>Euthyneura</taxon>
        <taxon>Panpulmonata</taxon>
        <taxon>Sacoglossa</taxon>
        <taxon>Placobranchoidea</taxon>
        <taxon>Plakobranchidae</taxon>
        <taxon>Elysia</taxon>
    </lineage>
</organism>